<comment type="similarity">
    <text evidence="2">Belongs to the peptidase M13 family.</text>
</comment>
<dbReference type="InterPro" id="IPR000718">
    <property type="entry name" value="Peptidase_M13"/>
</dbReference>
<feature type="domain" description="Peptidase M13 N-terminal" evidence="9">
    <location>
        <begin position="22"/>
        <end position="442"/>
    </location>
</feature>
<dbReference type="GO" id="GO:0016485">
    <property type="term" value="P:protein processing"/>
    <property type="evidence" value="ECO:0007669"/>
    <property type="project" value="TreeGrafter"/>
</dbReference>
<dbReference type="InterPro" id="IPR018497">
    <property type="entry name" value="Peptidase_M13_C"/>
</dbReference>
<keyword evidence="4" id="KW-0479">Metal-binding</keyword>
<dbReference type="PRINTS" id="PR00786">
    <property type="entry name" value="NEPRILYSIN"/>
</dbReference>
<proteinExistence type="inferred from homology"/>
<dbReference type="Pfam" id="PF01431">
    <property type="entry name" value="Peptidase_M13"/>
    <property type="match status" value="1"/>
</dbReference>
<dbReference type="GO" id="GO:0005886">
    <property type="term" value="C:plasma membrane"/>
    <property type="evidence" value="ECO:0007669"/>
    <property type="project" value="TreeGrafter"/>
</dbReference>
<evidence type="ECO:0000256" key="7">
    <source>
        <dbReference type="ARBA" id="ARBA00023049"/>
    </source>
</evidence>
<protein>
    <recommendedName>
        <fullName evidence="12">Peptidase</fullName>
    </recommendedName>
</protein>
<evidence type="ECO:0000256" key="4">
    <source>
        <dbReference type="ARBA" id="ARBA00022723"/>
    </source>
</evidence>
<comment type="caution">
    <text evidence="10">The sequence shown here is derived from an EMBL/GenBank/DDBJ whole genome shotgun (WGS) entry which is preliminary data.</text>
</comment>
<dbReference type="AlphaFoldDB" id="A0AAV5V413"/>
<dbReference type="CDD" id="cd08662">
    <property type="entry name" value="M13"/>
    <property type="match status" value="1"/>
</dbReference>
<evidence type="ECO:0000313" key="11">
    <source>
        <dbReference type="Proteomes" id="UP001432322"/>
    </source>
</evidence>
<dbReference type="InterPro" id="IPR008753">
    <property type="entry name" value="Peptidase_M13_N"/>
</dbReference>
<evidence type="ECO:0000259" key="9">
    <source>
        <dbReference type="Pfam" id="PF05649"/>
    </source>
</evidence>
<keyword evidence="11" id="KW-1185">Reference proteome</keyword>
<dbReference type="PANTHER" id="PTHR11733">
    <property type="entry name" value="ZINC METALLOPROTEASE FAMILY M13 NEPRILYSIN-RELATED"/>
    <property type="match status" value="1"/>
</dbReference>
<evidence type="ECO:0000256" key="2">
    <source>
        <dbReference type="ARBA" id="ARBA00007357"/>
    </source>
</evidence>
<evidence type="ECO:0000256" key="1">
    <source>
        <dbReference type="ARBA" id="ARBA00001947"/>
    </source>
</evidence>
<keyword evidence="5" id="KW-0378">Hydrolase</keyword>
<evidence type="ECO:0008006" key="12">
    <source>
        <dbReference type="Google" id="ProtNLM"/>
    </source>
</evidence>
<evidence type="ECO:0000313" key="10">
    <source>
        <dbReference type="EMBL" id="GMT13848.1"/>
    </source>
</evidence>
<dbReference type="EMBL" id="BTSY01000002">
    <property type="protein sequence ID" value="GMT13848.1"/>
    <property type="molecule type" value="Genomic_DNA"/>
</dbReference>
<name>A0AAV5V413_9BILA</name>
<dbReference type="InterPro" id="IPR042089">
    <property type="entry name" value="Peptidase_M13_dom_2"/>
</dbReference>
<evidence type="ECO:0000256" key="3">
    <source>
        <dbReference type="ARBA" id="ARBA00022670"/>
    </source>
</evidence>
<feature type="domain" description="Peptidase M13 C-terminal" evidence="8">
    <location>
        <begin position="504"/>
        <end position="607"/>
    </location>
</feature>
<dbReference type="Pfam" id="PF05649">
    <property type="entry name" value="Peptidase_M13_N"/>
    <property type="match status" value="1"/>
</dbReference>
<dbReference type="Proteomes" id="UP001432322">
    <property type="component" value="Unassembled WGS sequence"/>
</dbReference>
<sequence>KTGSLGYLSTFYRAWMNASADPCNDFYEYTCGAGKAQQRMSFDVSDDSITESMLTLLKNDSYFTDKVRHFVHDLYYKFKTIRTRNGLLEDNVAHSKKIFTDLRTNNPGVGFPALFLTETNAATPDALGTFLGYTIGKYGFSSLVDAGVDTDWRDPHNAKGGYALLIDQPATLQFATFYTKLYSGYKLTEGILSVINSAAVLMELDKPDETQARADAQDVADLDYLLATKYATNETTRRQYARMYNPLSVDGLQKLAPFINWNSYLNNVLAPINIQVTGAFRTLTMEVDKLSLLSADIASGAIKSRTVNNYIYISFLNNIYLPSADTKFSVLHKYRREKRPINRKLRRVPKSDELASEFTPTEASCVNTMSSYLTWSSSRLYVDANYPDEASRKTVREQTNSIIRSILVAFRAQIDILDWMSPASKRGAYQKIDNLVVNIAFPDWVLDDKHLFDYYATLTTKSTDDYYTQLDALKAFQLYESFSPLVGNKPVDRTDFSGPAAITNAWCQPGMNSITLPGGILHAPFYDFNYPAAVNYGGLGVIAGHELTHGFDDEGVQWEGTGVLNSWMDGNSTASFTNMAQCVVNEYNRFCPVGTPCVDGDQTQGEHRRQRR</sequence>
<keyword evidence="7" id="KW-0482">Metalloprotease</keyword>
<keyword evidence="6" id="KW-0862">Zinc</keyword>
<dbReference type="PROSITE" id="PS51885">
    <property type="entry name" value="NEPRILYSIN"/>
    <property type="match status" value="1"/>
</dbReference>
<dbReference type="Gene3D" id="1.10.1380.10">
    <property type="entry name" value="Neutral endopeptidase , domain2"/>
    <property type="match status" value="1"/>
</dbReference>
<dbReference type="InterPro" id="IPR024079">
    <property type="entry name" value="MetalloPept_cat_dom_sf"/>
</dbReference>
<evidence type="ECO:0000259" key="8">
    <source>
        <dbReference type="Pfam" id="PF01431"/>
    </source>
</evidence>
<gene>
    <name evidence="10" type="ORF">PFISCL1PPCAC_5145</name>
</gene>
<evidence type="ECO:0000256" key="6">
    <source>
        <dbReference type="ARBA" id="ARBA00022833"/>
    </source>
</evidence>
<dbReference type="SUPFAM" id="SSF55486">
    <property type="entry name" value="Metalloproteases ('zincins'), catalytic domain"/>
    <property type="match status" value="1"/>
</dbReference>
<dbReference type="Gene3D" id="3.40.390.10">
    <property type="entry name" value="Collagenase (Catalytic Domain)"/>
    <property type="match status" value="1"/>
</dbReference>
<keyword evidence="3" id="KW-0645">Protease</keyword>
<dbReference type="PANTHER" id="PTHR11733:SF240">
    <property type="entry name" value="GH14155P-RELATED"/>
    <property type="match status" value="1"/>
</dbReference>
<reference evidence="10" key="1">
    <citation type="submission" date="2023-10" db="EMBL/GenBank/DDBJ databases">
        <title>Genome assembly of Pristionchus species.</title>
        <authorList>
            <person name="Yoshida K."/>
            <person name="Sommer R.J."/>
        </authorList>
    </citation>
    <scope>NUCLEOTIDE SEQUENCE</scope>
    <source>
        <strain evidence="10">RS5133</strain>
    </source>
</reference>
<evidence type="ECO:0000256" key="5">
    <source>
        <dbReference type="ARBA" id="ARBA00022801"/>
    </source>
</evidence>
<accession>A0AAV5V413</accession>
<organism evidence="10 11">
    <name type="scientific">Pristionchus fissidentatus</name>
    <dbReference type="NCBI Taxonomy" id="1538716"/>
    <lineage>
        <taxon>Eukaryota</taxon>
        <taxon>Metazoa</taxon>
        <taxon>Ecdysozoa</taxon>
        <taxon>Nematoda</taxon>
        <taxon>Chromadorea</taxon>
        <taxon>Rhabditida</taxon>
        <taxon>Rhabditina</taxon>
        <taxon>Diplogasteromorpha</taxon>
        <taxon>Diplogasteroidea</taxon>
        <taxon>Neodiplogasteridae</taxon>
        <taxon>Pristionchus</taxon>
    </lineage>
</organism>
<dbReference type="GO" id="GO:0004222">
    <property type="term" value="F:metalloendopeptidase activity"/>
    <property type="evidence" value="ECO:0007669"/>
    <property type="project" value="InterPro"/>
</dbReference>
<comment type="cofactor">
    <cofactor evidence="1">
        <name>Zn(2+)</name>
        <dbReference type="ChEBI" id="CHEBI:29105"/>
    </cofactor>
</comment>
<feature type="non-terminal residue" evidence="10">
    <location>
        <position position="1"/>
    </location>
</feature>
<dbReference type="GO" id="GO:0046872">
    <property type="term" value="F:metal ion binding"/>
    <property type="evidence" value="ECO:0007669"/>
    <property type="project" value="UniProtKB-KW"/>
</dbReference>